<organism evidence="2 3">
    <name type="scientific">Campylobacter upsaliensis JV21</name>
    <dbReference type="NCBI Taxonomy" id="888826"/>
    <lineage>
        <taxon>Bacteria</taxon>
        <taxon>Pseudomonadati</taxon>
        <taxon>Campylobacterota</taxon>
        <taxon>Epsilonproteobacteria</taxon>
        <taxon>Campylobacterales</taxon>
        <taxon>Campylobacteraceae</taxon>
        <taxon>Campylobacter</taxon>
    </lineage>
</organism>
<proteinExistence type="predicted"/>
<dbReference type="Proteomes" id="UP000005813">
    <property type="component" value="Unassembled WGS sequence"/>
</dbReference>
<reference evidence="2 3" key="1">
    <citation type="submission" date="2010-12" db="EMBL/GenBank/DDBJ databases">
        <authorList>
            <person name="Muzny D."/>
            <person name="Qin X."/>
            <person name="Buhay C."/>
            <person name="Dugan-Rocha S."/>
            <person name="Ding Y."/>
            <person name="Chen G."/>
            <person name="Hawes A."/>
            <person name="Holder M."/>
            <person name="Jhangiani S."/>
            <person name="Johnson A."/>
            <person name="Khan Z."/>
            <person name="Li Z."/>
            <person name="Liu W."/>
            <person name="Liu X."/>
            <person name="Perez L."/>
            <person name="Shen H."/>
            <person name="Wang Q."/>
            <person name="Watt J."/>
            <person name="Xi L."/>
            <person name="Xin Y."/>
            <person name="Zhou J."/>
            <person name="Deng J."/>
            <person name="Jiang H."/>
            <person name="Liu Y."/>
            <person name="Qu J."/>
            <person name="Song X.-Z."/>
            <person name="Zhang L."/>
            <person name="Villasana D."/>
            <person name="Johnson A."/>
            <person name="Liu J."/>
            <person name="Liyanage D."/>
            <person name="Lorensuhewa L."/>
            <person name="Robinson T."/>
            <person name="Song A."/>
            <person name="Song B.-B."/>
            <person name="Dinh H."/>
            <person name="Thornton R."/>
            <person name="Coyle M."/>
            <person name="Francisco L."/>
            <person name="Jackson L."/>
            <person name="Javaid M."/>
            <person name="Korchina V."/>
            <person name="Kovar C."/>
            <person name="Mata R."/>
            <person name="Mathew T."/>
            <person name="Ngo R."/>
            <person name="Nguyen L."/>
            <person name="Nguyen N."/>
            <person name="Okwuonu G."/>
            <person name="Ongeri F."/>
            <person name="Pham C."/>
            <person name="Simmons D."/>
            <person name="Wilczek-Boney K."/>
            <person name="Hale W."/>
            <person name="Jakkamsetti A."/>
            <person name="Pham P."/>
            <person name="Ruth R."/>
            <person name="San Lucas F."/>
            <person name="Warren J."/>
            <person name="Zhang J."/>
            <person name="Zhao Z."/>
            <person name="Zhou C."/>
            <person name="Zhu D."/>
            <person name="Lee S."/>
            <person name="Bess C."/>
            <person name="Blankenburg K."/>
            <person name="Forbes L."/>
            <person name="Fu Q."/>
            <person name="Gubbala S."/>
            <person name="Hirani K."/>
            <person name="Jayaseelan J.C."/>
            <person name="Lara F."/>
            <person name="Munidasa M."/>
            <person name="Palculict T."/>
            <person name="Patil S."/>
            <person name="Pu L.-L."/>
            <person name="Saada N."/>
            <person name="Tang L."/>
            <person name="Weissenberger G."/>
            <person name="Zhu Y."/>
            <person name="Hemphill L."/>
            <person name="Shang Y."/>
            <person name="Youmans B."/>
            <person name="Ayvaz T."/>
            <person name="Ross M."/>
            <person name="Santibanez J."/>
            <person name="Aqrawi P."/>
            <person name="Gross S."/>
            <person name="Joshi V."/>
            <person name="Fowler G."/>
            <person name="Nazareth L."/>
            <person name="Reid J."/>
            <person name="Worley K."/>
            <person name="Petrosino J."/>
            <person name="Highlander S."/>
            <person name="Gibbs R."/>
        </authorList>
    </citation>
    <scope>NUCLEOTIDE SEQUENCE [LARGE SCALE GENOMIC DNA]</scope>
    <source>
        <strain evidence="2 3">JV21</strain>
    </source>
</reference>
<dbReference type="AlphaFoldDB" id="A0A828QX07"/>
<feature type="domain" description="Bacteriophage T5 Orf172 DNA-binding" evidence="1">
    <location>
        <begin position="4"/>
        <end position="70"/>
    </location>
</feature>
<dbReference type="InterPro" id="IPR025247">
    <property type="entry name" value="EcoRI-like_methylase"/>
</dbReference>
<accession>A0A828QX07</accession>
<evidence type="ECO:0000313" key="3">
    <source>
        <dbReference type="Proteomes" id="UP000005813"/>
    </source>
</evidence>
<evidence type="ECO:0000313" key="2">
    <source>
        <dbReference type="EMBL" id="EFU72704.1"/>
    </source>
</evidence>
<protein>
    <recommendedName>
        <fullName evidence="1">Bacteriophage T5 Orf172 DNA-binding domain-containing protein</fullName>
    </recommendedName>
</protein>
<evidence type="ECO:0000259" key="1">
    <source>
        <dbReference type="Pfam" id="PF10544"/>
    </source>
</evidence>
<name>A0A828QX07_CAMUP</name>
<dbReference type="Pfam" id="PF13651">
    <property type="entry name" value="EcoRI_methylase"/>
    <property type="match status" value="1"/>
</dbReference>
<gene>
    <name evidence="2" type="ORF">HMPREF9400_0069</name>
</gene>
<dbReference type="InterPro" id="IPR018306">
    <property type="entry name" value="Phage_T5_Orf172_DNA-bd"/>
</dbReference>
<dbReference type="EMBL" id="AEPU01000003">
    <property type="protein sequence ID" value="EFU72704.1"/>
    <property type="molecule type" value="Genomic_DNA"/>
</dbReference>
<sequence length="428" mass="49874">MMKQYLYIAQGSLEPSKCKIGITNDLNRRLKEYNSTTGVSAENSYSYLFAAEVSDMKALEQDIKNQFPYLRELEKREIYFYNPSLFDMYVNCVVASPYFIKKVTFKESKKSNLVKAKTQPTMEERGFTRKELIERAKRIKDDEFYTRMEDIEAEFAMYPTKIWKDKVVFCNCDDAVGERRDYADTSAFALYFLKHFLRLKLKKLICTHYGGPVDLFNAKTGAKGYIFTKDDATEMYNMPNNYTGSFDFELSLKILNEEADIVCTNPPFSRATDYWKVLIASKKKFIIISNITNCITPSFIPYFANKKAWAGYTRVDWYLNPKRIPVQAAGHFFTNFPIKDRPAIKRLKFVPLNEIPDVYQQYDDSGTLLVDKSYIPNDYDRPFAVSTRQILNGVLECGYSIVLKAQYFPYIEGKKKFARVLIQKIKEN</sequence>
<comment type="caution">
    <text evidence="2">The sequence shown here is derived from an EMBL/GenBank/DDBJ whole genome shotgun (WGS) entry which is preliminary data.</text>
</comment>
<dbReference type="Pfam" id="PF10544">
    <property type="entry name" value="T5orf172"/>
    <property type="match status" value="1"/>
</dbReference>